<dbReference type="RefSeq" id="WP_092848425.1">
    <property type="nucleotide sequence ID" value="NZ_FOMI01000001.1"/>
</dbReference>
<feature type="chain" id="PRO_5011750031" evidence="2">
    <location>
        <begin position="22"/>
        <end position="183"/>
    </location>
</feature>
<keyword evidence="5" id="KW-1185">Reference proteome</keyword>
<gene>
    <name evidence="4" type="ORF">SAMN04487987_101428</name>
</gene>
<evidence type="ECO:0000313" key="4">
    <source>
        <dbReference type="EMBL" id="SFC87212.1"/>
    </source>
</evidence>
<accession>A0A1I1MQT1</accession>
<name>A0A1I1MQT1_9FLAO</name>
<dbReference type="CDD" id="cd00371">
    <property type="entry name" value="HMA"/>
    <property type="match status" value="1"/>
</dbReference>
<dbReference type="Proteomes" id="UP000199439">
    <property type="component" value="Unassembled WGS sequence"/>
</dbReference>
<dbReference type="STRING" id="870482.SAMN04487987_101428"/>
<sequence length="183" mass="19562">MNSIKLILTLALVAIFASSCKNDKSPEVKTVEVENAVAKNLDPNATYAKAEFTIDGMTCQIGCAATIQKKISKMDGVKSATVSFDKKLAMVEYDEAKVTPKSLEDAVVNVADVYKVSNMKTVSDFSKEKACAADCKKACCADKDKKTCEPGCEKACCKAGLKDAEKMACKPDCKEACCVKKAA</sequence>
<reference evidence="5" key="1">
    <citation type="submission" date="2016-10" db="EMBL/GenBank/DDBJ databases">
        <authorList>
            <person name="Varghese N."/>
            <person name="Submissions S."/>
        </authorList>
    </citation>
    <scope>NUCLEOTIDE SEQUENCE [LARGE SCALE GENOMIC DNA]</scope>
    <source>
        <strain evidence="5">DSM 25730</strain>
    </source>
</reference>
<proteinExistence type="predicted"/>
<keyword evidence="1" id="KW-0479">Metal-binding</keyword>
<protein>
    <submittedName>
        <fullName evidence="4">Copper chaperone CopZ</fullName>
    </submittedName>
</protein>
<keyword evidence="2" id="KW-0732">Signal</keyword>
<evidence type="ECO:0000313" key="5">
    <source>
        <dbReference type="Proteomes" id="UP000199439"/>
    </source>
</evidence>
<dbReference type="PROSITE" id="PS51257">
    <property type="entry name" value="PROKAR_LIPOPROTEIN"/>
    <property type="match status" value="1"/>
</dbReference>
<evidence type="ECO:0000259" key="3">
    <source>
        <dbReference type="PROSITE" id="PS50846"/>
    </source>
</evidence>
<dbReference type="Gene3D" id="3.30.70.100">
    <property type="match status" value="1"/>
</dbReference>
<feature type="domain" description="HMA" evidence="3">
    <location>
        <begin position="48"/>
        <end position="115"/>
    </location>
</feature>
<evidence type="ECO:0000256" key="2">
    <source>
        <dbReference type="SAM" id="SignalP"/>
    </source>
</evidence>
<dbReference type="GO" id="GO:0046872">
    <property type="term" value="F:metal ion binding"/>
    <property type="evidence" value="ECO:0007669"/>
    <property type="project" value="UniProtKB-KW"/>
</dbReference>
<dbReference type="SUPFAM" id="SSF55008">
    <property type="entry name" value="HMA, heavy metal-associated domain"/>
    <property type="match status" value="1"/>
</dbReference>
<dbReference type="FunFam" id="3.30.70.100:FF:000001">
    <property type="entry name" value="ATPase copper transporting beta"/>
    <property type="match status" value="1"/>
</dbReference>
<dbReference type="OrthoDB" id="1178902at2"/>
<dbReference type="PROSITE" id="PS50846">
    <property type="entry name" value="HMA_2"/>
    <property type="match status" value="1"/>
</dbReference>
<organism evidence="4 5">
    <name type="scientific">Algibacter pectinivorans</name>
    <dbReference type="NCBI Taxonomy" id="870482"/>
    <lineage>
        <taxon>Bacteria</taxon>
        <taxon>Pseudomonadati</taxon>
        <taxon>Bacteroidota</taxon>
        <taxon>Flavobacteriia</taxon>
        <taxon>Flavobacteriales</taxon>
        <taxon>Flavobacteriaceae</taxon>
        <taxon>Algibacter</taxon>
    </lineage>
</organism>
<evidence type="ECO:0000256" key="1">
    <source>
        <dbReference type="ARBA" id="ARBA00022723"/>
    </source>
</evidence>
<dbReference type="InterPro" id="IPR006121">
    <property type="entry name" value="HMA_dom"/>
</dbReference>
<dbReference type="AlphaFoldDB" id="A0A1I1MQT1"/>
<dbReference type="InterPro" id="IPR036163">
    <property type="entry name" value="HMA_dom_sf"/>
</dbReference>
<feature type="signal peptide" evidence="2">
    <location>
        <begin position="1"/>
        <end position="21"/>
    </location>
</feature>
<dbReference type="Pfam" id="PF00403">
    <property type="entry name" value="HMA"/>
    <property type="match status" value="1"/>
</dbReference>
<dbReference type="EMBL" id="FOMI01000001">
    <property type="protein sequence ID" value="SFC87212.1"/>
    <property type="molecule type" value="Genomic_DNA"/>
</dbReference>